<gene>
    <name evidence="1" type="ORF">GOC74_08650</name>
</gene>
<organism evidence="1 2">
    <name type="scientific">Halomicrobium mukohataei</name>
    <dbReference type="NCBI Taxonomy" id="57705"/>
    <lineage>
        <taxon>Archaea</taxon>
        <taxon>Methanobacteriati</taxon>
        <taxon>Methanobacteriota</taxon>
        <taxon>Stenosarchaea group</taxon>
        <taxon>Halobacteria</taxon>
        <taxon>Halobacteriales</taxon>
        <taxon>Haloarculaceae</taxon>
        <taxon>Halomicrobium</taxon>
    </lineage>
</organism>
<protein>
    <submittedName>
        <fullName evidence="1">Uncharacterized protein</fullName>
    </submittedName>
</protein>
<evidence type="ECO:0000313" key="1">
    <source>
        <dbReference type="EMBL" id="NLV09998.1"/>
    </source>
</evidence>
<name>A0A847UFZ5_9EURY</name>
<dbReference type="Proteomes" id="UP000608662">
    <property type="component" value="Unassembled WGS sequence"/>
</dbReference>
<dbReference type="OrthoDB" id="383066at2157"/>
<dbReference type="InterPro" id="IPR058716">
    <property type="entry name" value="WNWW_dom-containing"/>
</dbReference>
<sequence>MISEECLEEANQKLKQSTDAPDRTRKAVAREMCRLLESGQLKEDIDRESPDLDYLLSRLEIREGKDNPTLDMKWNHWLGQIDFFENGYDRYKV</sequence>
<dbReference type="RefSeq" id="WP_170093767.1">
    <property type="nucleotide sequence ID" value="NZ_WOYG01000001.1"/>
</dbReference>
<proteinExistence type="predicted"/>
<dbReference type="Pfam" id="PF26484">
    <property type="entry name" value="WNWW"/>
    <property type="match status" value="1"/>
</dbReference>
<accession>A0A847UFZ5</accession>
<reference evidence="1" key="1">
    <citation type="submission" date="2019-12" db="EMBL/GenBank/DDBJ databases">
        <title>Whole-genome sequence of Halomicrobium mukohataei pws1.</title>
        <authorList>
            <person name="Verma D.K."/>
            <person name="Gopal K."/>
            <person name="Prasad E.S."/>
        </authorList>
    </citation>
    <scope>NUCLEOTIDE SEQUENCE</scope>
    <source>
        <strain evidence="1">Pws1</strain>
    </source>
</reference>
<dbReference type="EMBL" id="WOYG01000001">
    <property type="protein sequence ID" value="NLV09998.1"/>
    <property type="molecule type" value="Genomic_DNA"/>
</dbReference>
<evidence type="ECO:0000313" key="2">
    <source>
        <dbReference type="Proteomes" id="UP000608662"/>
    </source>
</evidence>
<comment type="caution">
    <text evidence="1">The sequence shown here is derived from an EMBL/GenBank/DDBJ whole genome shotgun (WGS) entry which is preliminary data.</text>
</comment>
<dbReference type="AlphaFoldDB" id="A0A847UFZ5"/>